<feature type="transmembrane region" description="Helical" evidence="1">
    <location>
        <begin position="64"/>
        <end position="86"/>
    </location>
</feature>
<keyword evidence="1" id="KW-0812">Transmembrane</keyword>
<keyword evidence="1" id="KW-1133">Transmembrane helix</keyword>
<dbReference type="CDD" id="cd06259">
    <property type="entry name" value="YdcF-like"/>
    <property type="match status" value="1"/>
</dbReference>
<sequence>MRSKSNVGLFLLYLLAAALVVYSVSLVILSNFNMGNLMVWLLTACVVGYAVFRRPLHAWFSHGTGRVVFWVLAAMAAIYLAVIAFVSVSGYTNPPTGNEQVVLVLGAGLHKDKPSKLLQYRLNKAYEFAAAHPDTLVITSGGQGRDEWCPEGDAMRDYLIAKGLEPARVISEGRSTSTEENFAFSLAILRQHGYDETTPIVYVSNAFHCYRAGKYAAMAGFTNATELAAGTPLRSVLPCYLREALALLYYWVFKTSVTGPMHTMVGLLDMNKKFFYK</sequence>
<reference evidence="3" key="1">
    <citation type="submission" date="2021-02" db="EMBL/GenBank/DDBJ databases">
        <title>Infant gut strain persistence is associated with maternal origin, phylogeny, and functional potential including surface adhesion and iron acquisition.</title>
        <authorList>
            <person name="Lou Y.C."/>
        </authorList>
    </citation>
    <scope>NUCLEOTIDE SEQUENCE</scope>
    <source>
        <strain evidence="3">L3_101_000M1_dasL3_101_000M1_concoct_87</strain>
    </source>
</reference>
<dbReference type="Gene3D" id="3.40.50.620">
    <property type="entry name" value="HUPs"/>
    <property type="match status" value="1"/>
</dbReference>
<feature type="domain" description="DUF218" evidence="2">
    <location>
        <begin position="100"/>
        <end position="235"/>
    </location>
</feature>
<gene>
    <name evidence="3" type="ORF">KHY36_05630</name>
</gene>
<accession>A0A943DEA6</accession>
<feature type="transmembrane region" description="Helical" evidence="1">
    <location>
        <begin position="7"/>
        <end position="28"/>
    </location>
</feature>
<protein>
    <submittedName>
        <fullName evidence="3">YdcF family protein</fullName>
    </submittedName>
</protein>
<comment type="caution">
    <text evidence="3">The sequence shown here is derived from an EMBL/GenBank/DDBJ whole genome shotgun (WGS) entry which is preliminary data.</text>
</comment>
<dbReference type="EMBL" id="JAGZGG010000009">
    <property type="protein sequence ID" value="MBS5331996.1"/>
    <property type="molecule type" value="Genomic_DNA"/>
</dbReference>
<dbReference type="GO" id="GO:0000270">
    <property type="term" value="P:peptidoglycan metabolic process"/>
    <property type="evidence" value="ECO:0007669"/>
    <property type="project" value="TreeGrafter"/>
</dbReference>
<dbReference type="InterPro" id="IPR003848">
    <property type="entry name" value="DUF218"/>
</dbReference>
<dbReference type="GO" id="GO:0043164">
    <property type="term" value="P:Gram-negative-bacterium-type cell wall biogenesis"/>
    <property type="evidence" value="ECO:0007669"/>
    <property type="project" value="TreeGrafter"/>
</dbReference>
<dbReference type="PANTHER" id="PTHR30336">
    <property type="entry name" value="INNER MEMBRANE PROTEIN, PROBABLE PERMEASE"/>
    <property type="match status" value="1"/>
</dbReference>
<dbReference type="InterPro" id="IPR014729">
    <property type="entry name" value="Rossmann-like_a/b/a_fold"/>
</dbReference>
<name>A0A943DEA6_9FIRM</name>
<keyword evidence="1" id="KW-0472">Membrane</keyword>
<dbReference type="Pfam" id="PF02698">
    <property type="entry name" value="DUF218"/>
    <property type="match status" value="1"/>
</dbReference>
<evidence type="ECO:0000256" key="1">
    <source>
        <dbReference type="SAM" id="Phobius"/>
    </source>
</evidence>
<evidence type="ECO:0000259" key="2">
    <source>
        <dbReference type="Pfam" id="PF02698"/>
    </source>
</evidence>
<proteinExistence type="predicted"/>
<evidence type="ECO:0000313" key="3">
    <source>
        <dbReference type="EMBL" id="MBS5331996.1"/>
    </source>
</evidence>
<dbReference type="InterPro" id="IPR051599">
    <property type="entry name" value="Cell_Envelope_Assoc"/>
</dbReference>
<organism evidence="3 4">
    <name type="scientific">Subdoligranulum variabile</name>
    <dbReference type="NCBI Taxonomy" id="214851"/>
    <lineage>
        <taxon>Bacteria</taxon>
        <taxon>Bacillati</taxon>
        <taxon>Bacillota</taxon>
        <taxon>Clostridia</taxon>
        <taxon>Eubacteriales</taxon>
        <taxon>Oscillospiraceae</taxon>
        <taxon>Subdoligranulum</taxon>
    </lineage>
</organism>
<evidence type="ECO:0000313" key="4">
    <source>
        <dbReference type="Proteomes" id="UP000759273"/>
    </source>
</evidence>
<dbReference type="Proteomes" id="UP000759273">
    <property type="component" value="Unassembled WGS sequence"/>
</dbReference>
<dbReference type="GO" id="GO:0005886">
    <property type="term" value="C:plasma membrane"/>
    <property type="evidence" value="ECO:0007669"/>
    <property type="project" value="TreeGrafter"/>
</dbReference>
<dbReference type="PANTHER" id="PTHR30336:SF4">
    <property type="entry name" value="ENVELOPE BIOGENESIS FACTOR ELYC"/>
    <property type="match status" value="1"/>
</dbReference>
<feature type="transmembrane region" description="Helical" evidence="1">
    <location>
        <begin position="34"/>
        <end position="52"/>
    </location>
</feature>
<dbReference type="AlphaFoldDB" id="A0A943DEA6"/>